<dbReference type="EMBL" id="KV922053">
    <property type="protein sequence ID" value="ORE02403.1"/>
    <property type="molecule type" value="Genomic_DNA"/>
</dbReference>
<proteinExistence type="predicted"/>
<reference evidence="1" key="1">
    <citation type="journal article" date="2016" name="Proc. Natl. Acad. Sci. U.S.A.">
        <title>Lipid metabolic changes in an early divergent fungus govern the establishment of a mutualistic symbiosis with endobacteria.</title>
        <authorList>
            <person name="Lastovetsky O.A."/>
            <person name="Gaspar M.L."/>
            <person name="Mondo S.J."/>
            <person name="LaButti K.M."/>
            <person name="Sandor L."/>
            <person name="Grigoriev I.V."/>
            <person name="Henry S.A."/>
            <person name="Pawlowska T.E."/>
        </authorList>
    </citation>
    <scope>NUCLEOTIDE SEQUENCE [LARGE SCALE GENOMIC DNA]</scope>
    <source>
        <strain evidence="1">ATCC 52814</strain>
    </source>
</reference>
<sequence length="156" mass="17900">MPKKKSTLRSDVTLSIDQQKLFKPSQPKQSLRHRKEENASEVLQEMIANSDYDNALKLFKALLESSRFNIGSLWETGVELIGTVEPAKLTDYLHGVYICSQGKTRLAVFHAYIDNLMLEKRWQEALDELELRRDSPKYQTAALLDKISTCKKQLGK</sequence>
<dbReference type="Proteomes" id="UP000242414">
    <property type="component" value="Unassembled WGS sequence"/>
</dbReference>
<dbReference type="Pfam" id="PF04090">
    <property type="entry name" value="Rrn11"/>
    <property type="match status" value="1"/>
</dbReference>
<name>A0A1X0QRL8_RHIZD</name>
<dbReference type="GO" id="GO:0001164">
    <property type="term" value="F:RNA polymerase I core promoter sequence-specific DNA binding"/>
    <property type="evidence" value="ECO:0007669"/>
    <property type="project" value="InterPro"/>
</dbReference>
<dbReference type="InterPro" id="IPR007224">
    <property type="entry name" value="TIF_Rrn11"/>
</dbReference>
<dbReference type="AlphaFoldDB" id="A0A1X0QRL8"/>
<accession>A0A1X0QRL8</accession>
<dbReference type="VEuPathDB" id="FungiDB:BCV72DRAFT_309168"/>
<dbReference type="GO" id="GO:0001181">
    <property type="term" value="F:RNA polymerase I general transcription initiation factor activity"/>
    <property type="evidence" value="ECO:0007669"/>
    <property type="project" value="InterPro"/>
</dbReference>
<gene>
    <name evidence="1" type="ORF">BCV72DRAFT_309168</name>
</gene>
<evidence type="ECO:0000313" key="1">
    <source>
        <dbReference type="EMBL" id="ORE02403.1"/>
    </source>
</evidence>
<dbReference type="OrthoDB" id="2263584at2759"/>
<organism evidence="1">
    <name type="scientific">Rhizopus microsporus var. microsporus</name>
    <dbReference type="NCBI Taxonomy" id="86635"/>
    <lineage>
        <taxon>Eukaryota</taxon>
        <taxon>Fungi</taxon>
        <taxon>Fungi incertae sedis</taxon>
        <taxon>Mucoromycota</taxon>
        <taxon>Mucoromycotina</taxon>
        <taxon>Mucoromycetes</taxon>
        <taxon>Mucorales</taxon>
        <taxon>Mucorineae</taxon>
        <taxon>Rhizopodaceae</taxon>
        <taxon>Rhizopus</taxon>
    </lineage>
</organism>
<protein>
    <submittedName>
        <fullName evidence="1">Uncharacterized protein</fullName>
    </submittedName>
</protein>